<keyword evidence="2" id="KW-1185">Reference proteome</keyword>
<evidence type="ECO:0008006" key="3">
    <source>
        <dbReference type="Google" id="ProtNLM"/>
    </source>
</evidence>
<dbReference type="eggNOG" id="COG1520">
    <property type="taxonomic scope" value="Bacteria"/>
</dbReference>
<evidence type="ECO:0000313" key="1">
    <source>
        <dbReference type="EMBL" id="KEQ28015.1"/>
    </source>
</evidence>
<sequence length="507" mass="57863">MFGMAYFYFSKLNTGSDYQENSLFAATANSGLVFSVYNDQRIFDILKGQDLFLQLLGKEKSEQLLLLKDKIADQPAINSLLANSDILISFVPGPGKKISYMISTQLQQDAQKQQLLEALKKGGIKVRQEKELYHINLTDSISFYLGIDKSLILISEAREPIEKSLELMPLKKSQAFVNYIRSAGKLRQNSLGNLYVDFSKIPELLSAVLPGKLSGNLAILNQLESFATLNYNFSKERIFLNGSTKVSEQDQYLHIFSEMQPARITIDQILPDNTSNYRLYSIPDYQSKFKPALDRIFSSQKKDQQISRILNEIKQTYRLDPNKIFPVYFKDQLITFQLKTGENLGAINLSNGDMVGQLLLDISVPYDNEIQQLKSPGLLFAYFGDPMRPFDTPYYTIIDNNLIVANQPSTLQDILRKYKSDNLLINTKEYTALYNQLSKTAGISFYLNPENSTELARKTLFTPFYKHFLSQQGFRAFSSILLQLNGDKGRFQTNFMINTPEQLFNPK</sequence>
<comment type="caution">
    <text evidence="1">The sequence shown here is derived from an EMBL/GenBank/DDBJ whole genome shotgun (WGS) entry which is preliminary data.</text>
</comment>
<organism evidence="1 2">
    <name type="scientific">Pedobacter antarcticus 4BY</name>
    <dbReference type="NCBI Taxonomy" id="1358423"/>
    <lineage>
        <taxon>Bacteria</taxon>
        <taxon>Pseudomonadati</taxon>
        <taxon>Bacteroidota</taxon>
        <taxon>Sphingobacteriia</taxon>
        <taxon>Sphingobacteriales</taxon>
        <taxon>Sphingobacteriaceae</taxon>
        <taxon>Pedobacter</taxon>
    </lineage>
</organism>
<accession>A0A081PBE2</accession>
<reference evidence="1 2" key="1">
    <citation type="journal article" date="1992" name="Int. J. Syst. Bacteriol.">
        <title>Sphingobacterium antarcticus sp. nov. a Psychrotrophic Bacterium from the Soils of Schirmacher Oasis, Antarctica.</title>
        <authorList>
            <person name="Shivaji S."/>
            <person name="Ray M.K."/>
            <person name="Rao N.S."/>
            <person name="Saiserr L."/>
            <person name="Jagannadham M.V."/>
            <person name="Kumar G.S."/>
            <person name="Reddy G."/>
            <person name="Bhargava P.M."/>
        </authorList>
    </citation>
    <scope>NUCLEOTIDE SEQUENCE [LARGE SCALE GENOMIC DNA]</scope>
    <source>
        <strain evidence="1 2">4BY</strain>
    </source>
</reference>
<dbReference type="EMBL" id="JNFF01000122">
    <property type="protein sequence ID" value="KEQ28015.1"/>
    <property type="molecule type" value="Genomic_DNA"/>
</dbReference>
<dbReference type="AlphaFoldDB" id="A0A081PBE2"/>
<protein>
    <recommendedName>
        <fullName evidence="3">DUF3352 domain-containing protein</fullName>
    </recommendedName>
</protein>
<gene>
    <name evidence="1" type="ORF">N180_15070</name>
</gene>
<proteinExistence type="predicted"/>
<name>A0A081PBE2_9SPHI</name>
<evidence type="ECO:0000313" key="2">
    <source>
        <dbReference type="Proteomes" id="UP000028007"/>
    </source>
</evidence>
<dbReference type="Proteomes" id="UP000028007">
    <property type="component" value="Unassembled WGS sequence"/>
</dbReference>